<sequence length="228" mass="25342">MLLPPVFALRFHSRRLYWRLTGHTLKQLVKGDGVESGFVAEQVLPYNLGNINIINRGRTERVIALLRSIRGVKLRALDTLVVGPRNEAELMLLVSYGFDPAKLTAIDLFSYSPAVRLMDMHDLKFSDDQFGAVYSAFVITYSDDIPKAVAETIRVAKDGALIIFAFEHLAQGAGNRFGKNNLGNGPDDLIALFGINVGHVFWKEDFESEGRFTSSVVFRLTKRSGGAH</sequence>
<feature type="domain" description="Methyltransferase type 11" evidence="1">
    <location>
        <begin position="114"/>
        <end position="164"/>
    </location>
</feature>
<comment type="caution">
    <text evidence="2">The sequence shown here is derived from an EMBL/GenBank/DDBJ whole genome shotgun (WGS) entry which is preliminary data.</text>
</comment>
<dbReference type="EMBL" id="BSOW01000006">
    <property type="protein sequence ID" value="GLR85474.1"/>
    <property type="molecule type" value="Genomic_DNA"/>
</dbReference>
<evidence type="ECO:0000313" key="3">
    <source>
        <dbReference type="Proteomes" id="UP001156905"/>
    </source>
</evidence>
<dbReference type="InterPro" id="IPR013216">
    <property type="entry name" value="Methyltransf_11"/>
</dbReference>
<dbReference type="Pfam" id="PF08241">
    <property type="entry name" value="Methyltransf_11"/>
    <property type="match status" value="1"/>
</dbReference>
<evidence type="ECO:0000259" key="1">
    <source>
        <dbReference type="Pfam" id="PF08241"/>
    </source>
</evidence>
<keyword evidence="3" id="KW-1185">Reference proteome</keyword>
<gene>
    <name evidence="2" type="ORF">GCM10007857_21850</name>
</gene>
<dbReference type="SUPFAM" id="SSF53335">
    <property type="entry name" value="S-adenosyl-L-methionine-dependent methyltransferases"/>
    <property type="match status" value="1"/>
</dbReference>
<proteinExistence type="predicted"/>
<accession>A0ABQ6AWQ0</accession>
<dbReference type="InterPro" id="IPR029063">
    <property type="entry name" value="SAM-dependent_MTases_sf"/>
</dbReference>
<dbReference type="Gene3D" id="3.40.50.150">
    <property type="entry name" value="Vaccinia Virus protein VP39"/>
    <property type="match status" value="1"/>
</dbReference>
<dbReference type="Proteomes" id="UP001156905">
    <property type="component" value="Unassembled WGS sequence"/>
</dbReference>
<reference evidence="3" key="1">
    <citation type="journal article" date="2019" name="Int. J. Syst. Evol. Microbiol.">
        <title>The Global Catalogue of Microorganisms (GCM) 10K type strain sequencing project: providing services to taxonomists for standard genome sequencing and annotation.</title>
        <authorList>
            <consortium name="The Broad Institute Genomics Platform"/>
            <consortium name="The Broad Institute Genome Sequencing Center for Infectious Disease"/>
            <person name="Wu L."/>
            <person name="Ma J."/>
        </authorList>
    </citation>
    <scope>NUCLEOTIDE SEQUENCE [LARGE SCALE GENOMIC DNA]</scope>
    <source>
        <strain evidence="3">NBRC 102520</strain>
    </source>
</reference>
<protein>
    <recommendedName>
        <fullName evidence="1">Methyltransferase type 11 domain-containing protein</fullName>
    </recommendedName>
</protein>
<organism evidence="2 3">
    <name type="scientific">Bradyrhizobium iriomotense</name>
    <dbReference type="NCBI Taxonomy" id="441950"/>
    <lineage>
        <taxon>Bacteria</taxon>
        <taxon>Pseudomonadati</taxon>
        <taxon>Pseudomonadota</taxon>
        <taxon>Alphaproteobacteria</taxon>
        <taxon>Hyphomicrobiales</taxon>
        <taxon>Nitrobacteraceae</taxon>
        <taxon>Bradyrhizobium</taxon>
    </lineage>
</organism>
<name>A0ABQ6AWQ0_9BRAD</name>
<evidence type="ECO:0000313" key="2">
    <source>
        <dbReference type="EMBL" id="GLR85474.1"/>
    </source>
</evidence>